<dbReference type="EnsemblMetazoa" id="XM_019898865.1">
    <property type="protein sequence ID" value="XP_019754424.1"/>
    <property type="gene ID" value="LOC109533526"/>
</dbReference>
<reference evidence="2" key="1">
    <citation type="journal article" date="2013" name="Genome Biol.">
        <title>Draft genome of the mountain pine beetle, Dendroctonus ponderosae Hopkins, a major forest pest.</title>
        <authorList>
            <person name="Keeling C.I."/>
            <person name="Yuen M.M."/>
            <person name="Liao N.Y."/>
            <person name="Docking T.R."/>
            <person name="Chan S.K."/>
            <person name="Taylor G.A."/>
            <person name="Palmquist D.L."/>
            <person name="Jackman S.D."/>
            <person name="Nguyen A."/>
            <person name="Li M."/>
            <person name="Henderson H."/>
            <person name="Janes J.K."/>
            <person name="Zhao Y."/>
            <person name="Pandoh P."/>
            <person name="Moore R."/>
            <person name="Sperling F.A."/>
            <person name="Huber D.P."/>
            <person name="Birol I."/>
            <person name="Jones S.J."/>
            <person name="Bohlmann J."/>
        </authorList>
    </citation>
    <scope>NUCLEOTIDE SEQUENCE</scope>
</reference>
<evidence type="ECO:0000313" key="2">
    <source>
        <dbReference type="Proteomes" id="UP000019118"/>
    </source>
</evidence>
<name>A0AAR5NZR7_DENPD</name>
<dbReference type="EnsemblMetazoa" id="XM_019898864.1">
    <property type="protein sequence ID" value="XP_019754423.1"/>
    <property type="gene ID" value="LOC109533526"/>
</dbReference>
<dbReference type="PANTHER" id="PTHR33667">
    <property type="entry name" value="SI:DKEY-57N24.6"/>
    <property type="match status" value="1"/>
</dbReference>
<accession>A0AAR5NZR7</accession>
<reference evidence="1" key="2">
    <citation type="submission" date="2024-08" db="UniProtKB">
        <authorList>
            <consortium name="EnsemblMetazoa"/>
        </authorList>
    </citation>
    <scope>IDENTIFICATION</scope>
</reference>
<dbReference type="AlphaFoldDB" id="A0AAR5NZR7"/>
<sequence length="472" mass="54679">MQGEIFFTDVDPVFKLENPISELRKTFIIPHVENLLTRFQKIYLNPSIIKVISIKNFPEEHLKDSGFTEIYCKYSIPSIADCRTIEKPLNNSIHFMESHIFPTQNLPKIKLLEFLETRRIVVEVYGVQRYQNVTPQPKLFGENLDDLNIWKRNHQHQYEKSCLEEEDNVKARDVFLAYCSYDLSSLLKNVWDFRGKEQLHSGESRIFHTGLQELTESDSLAVNQINLAGLVSNLPPKSPLKEWVLLEKNTVLNLEAYLLSPQSAALVLHQVPNSYKRLLLIVTNKELARDWFRNILIHNQNIECGGLKPEDILTGFVIDNGNTFVVYVEGPAVGLILNLWQVLELFTPEDGKVFFNTDQTYENRLYNIGSKWTGFYVINMKIPLEFIFKNPKIYIKGNTPLPCQKALIKLNLMFLTDTMKIMFQQDLFPTIEELVSLDLEYGVPYAWNQLQSLNSSETTEEIGLEHNENDLL</sequence>
<dbReference type="PANTHER" id="PTHR33667:SF7">
    <property type="entry name" value="RIKEN CDNA 1810020O05 GENE"/>
    <property type="match status" value="1"/>
</dbReference>
<dbReference type="Proteomes" id="UP000019118">
    <property type="component" value="Unassembled WGS sequence"/>
</dbReference>
<organism evidence="1 2">
    <name type="scientific">Dendroctonus ponderosae</name>
    <name type="common">Mountain pine beetle</name>
    <dbReference type="NCBI Taxonomy" id="77166"/>
    <lineage>
        <taxon>Eukaryota</taxon>
        <taxon>Metazoa</taxon>
        <taxon>Ecdysozoa</taxon>
        <taxon>Arthropoda</taxon>
        <taxon>Hexapoda</taxon>
        <taxon>Insecta</taxon>
        <taxon>Pterygota</taxon>
        <taxon>Neoptera</taxon>
        <taxon>Endopterygota</taxon>
        <taxon>Coleoptera</taxon>
        <taxon>Polyphaga</taxon>
        <taxon>Cucujiformia</taxon>
        <taxon>Curculionidae</taxon>
        <taxon>Scolytinae</taxon>
        <taxon>Dendroctonus</taxon>
    </lineage>
</organism>
<dbReference type="EnsemblMetazoa" id="XM_019898866.1">
    <property type="protein sequence ID" value="XP_019754425.1"/>
    <property type="gene ID" value="LOC109533526"/>
</dbReference>
<keyword evidence="2" id="KW-1185">Reference proteome</keyword>
<evidence type="ECO:0000313" key="1">
    <source>
        <dbReference type="EnsemblMetazoa" id="XP_019754424.1"/>
    </source>
</evidence>
<protein>
    <submittedName>
        <fullName evidence="1">Uncharacterized protein</fullName>
    </submittedName>
</protein>
<proteinExistence type="predicted"/>